<evidence type="ECO:0000256" key="3">
    <source>
        <dbReference type="ARBA" id="ARBA00038858"/>
    </source>
</evidence>
<dbReference type="EC" id="5.1.3.14" evidence="3"/>
<dbReference type="PANTHER" id="PTHR43174:SF2">
    <property type="entry name" value="UDP-N-ACETYLGLUCOSAMINE 2-EPIMERASE"/>
    <property type="match status" value="1"/>
</dbReference>
<evidence type="ECO:0000256" key="2">
    <source>
        <dbReference type="ARBA" id="ARBA00038209"/>
    </source>
</evidence>
<evidence type="ECO:0000259" key="5">
    <source>
        <dbReference type="Pfam" id="PF02350"/>
    </source>
</evidence>
<keyword evidence="1 4" id="KW-0413">Isomerase</keyword>
<dbReference type="GO" id="GO:0008761">
    <property type="term" value="F:UDP-N-acetylglucosamine 2-epimerase activity"/>
    <property type="evidence" value="ECO:0007669"/>
    <property type="project" value="UniProtKB-EC"/>
</dbReference>
<protein>
    <recommendedName>
        <fullName evidence="3">UDP-N-acetylglucosamine 2-epimerase (non-hydrolyzing)</fullName>
        <ecNumber evidence="3">5.1.3.14</ecNumber>
    </recommendedName>
</protein>
<reference evidence="6" key="1">
    <citation type="journal article" date="2020" name="mSystems">
        <title>Genome- and Community-Level Interaction Insights into Carbon Utilization and Element Cycling Functions of Hydrothermarchaeota in Hydrothermal Sediment.</title>
        <authorList>
            <person name="Zhou Z."/>
            <person name="Liu Y."/>
            <person name="Xu W."/>
            <person name="Pan J."/>
            <person name="Luo Z.H."/>
            <person name="Li M."/>
        </authorList>
    </citation>
    <scope>NUCLEOTIDE SEQUENCE [LARGE SCALE GENOMIC DNA]</scope>
    <source>
        <strain evidence="6">SpSt-697</strain>
    </source>
</reference>
<organism evidence="6">
    <name type="scientific">candidate division WOR-3 bacterium</name>
    <dbReference type="NCBI Taxonomy" id="2052148"/>
    <lineage>
        <taxon>Bacteria</taxon>
        <taxon>Bacteria division WOR-3</taxon>
    </lineage>
</organism>
<dbReference type="Gene3D" id="3.40.50.2000">
    <property type="entry name" value="Glycogen Phosphorylase B"/>
    <property type="match status" value="2"/>
</dbReference>
<evidence type="ECO:0000313" key="6">
    <source>
        <dbReference type="EMBL" id="HGK64082.1"/>
    </source>
</evidence>
<dbReference type="CDD" id="cd03786">
    <property type="entry name" value="GTB_UDP-GlcNAc_2-Epimerase"/>
    <property type="match status" value="1"/>
</dbReference>
<evidence type="ECO:0000256" key="1">
    <source>
        <dbReference type="ARBA" id="ARBA00023235"/>
    </source>
</evidence>
<sequence length="381" mass="44300">MKNPKILFAFGTRPEAIKLAPIIQEIKKEKNQKIFKSYICITAQHREILDEVLRLFKIPIDYDLDIMEDNQTPWLVNEKIFKKFLPCLEKIKPDLVVVQGDTTSAFACALLAFYQKIKIAHVEAGLRTEDKYQPYPEEINRRLISPLADINFAPTKIAERNLLKENVKKETIFVTGNTIVDALYQIKKEFKIKNHSKKEKRILLTIHRRENWGRPLEEVCLAVKKIVEIFPFLTFDIPVHPNPNVKEIVYKNLKNIPQINLLPPLPYFQLLKLMSKSYLILTDSGGICEEAPSFNVPVLILRNKTERKEAIIRGTAKLVGTSYEKIIKNVSQLIRNNKEYKKMIKKKNPFGDGKAAKRIVEYLKFYYGYRDKKPEPFINGN</sequence>
<feature type="domain" description="UDP-N-acetylglucosamine 2-epimerase" evidence="5">
    <location>
        <begin position="30"/>
        <end position="364"/>
    </location>
</feature>
<dbReference type="InterPro" id="IPR029767">
    <property type="entry name" value="WecB-like"/>
</dbReference>
<dbReference type="AlphaFoldDB" id="A0A7V4E3I5"/>
<proteinExistence type="inferred from homology"/>
<evidence type="ECO:0000256" key="4">
    <source>
        <dbReference type="RuleBase" id="RU003513"/>
    </source>
</evidence>
<accession>A0A7V4E3I5</accession>
<dbReference type="NCBIfam" id="TIGR00236">
    <property type="entry name" value="wecB"/>
    <property type="match status" value="1"/>
</dbReference>
<dbReference type="PANTHER" id="PTHR43174">
    <property type="entry name" value="UDP-N-ACETYLGLUCOSAMINE 2-EPIMERASE"/>
    <property type="match status" value="1"/>
</dbReference>
<name>A0A7V4E3I5_UNCW3</name>
<comment type="caution">
    <text evidence="6">The sequence shown here is derived from an EMBL/GenBank/DDBJ whole genome shotgun (WGS) entry which is preliminary data.</text>
</comment>
<comment type="similarity">
    <text evidence="2 4">Belongs to the UDP-N-acetylglucosamine 2-epimerase family.</text>
</comment>
<gene>
    <name evidence="6" type="ORF">ENU74_05785</name>
</gene>
<dbReference type="SUPFAM" id="SSF53756">
    <property type="entry name" value="UDP-Glycosyltransferase/glycogen phosphorylase"/>
    <property type="match status" value="1"/>
</dbReference>
<dbReference type="InterPro" id="IPR003331">
    <property type="entry name" value="UDP_GlcNAc_Epimerase_2_dom"/>
</dbReference>
<dbReference type="Pfam" id="PF02350">
    <property type="entry name" value="Epimerase_2"/>
    <property type="match status" value="1"/>
</dbReference>
<dbReference type="EMBL" id="DTDR01000137">
    <property type="protein sequence ID" value="HGK64082.1"/>
    <property type="molecule type" value="Genomic_DNA"/>
</dbReference>